<dbReference type="Gene3D" id="3.10.105.10">
    <property type="entry name" value="Dipeptide-binding Protein, Domain 3"/>
    <property type="match status" value="1"/>
</dbReference>
<evidence type="ECO:0000259" key="4">
    <source>
        <dbReference type="Pfam" id="PF00496"/>
    </source>
</evidence>
<sequence>MRPSTFALALALASVIPATQAQTITFAKALDSPHYDSQRTTWSPTSDVTHMIQDTLVALDWDGKTPVPLLAKSWTVSPDGKLYTFKLRDDVQFCSGKKFTAQDVIYSFNRQKDPATRAPYAWRAGKIKDLRAPDPYTVEYELVEPYSDLLVQLTMFNNSIHNKDSVDALGKDYGLKGVDGTGPWCWVSWQPRTEMVLKRHDAYKWGPRIYKNPGPVKFEKMVIKIVPEDSSRLAAMMSGHFDVTQHFPGQFIDQAKKSAVLNVEEAKPNFQLNYYGFKITRPLVSDKRVREAMSIAVNRADIVQAVTLGQSEPSLTYIHPDALDFAPSTRGIVKEDVARANRLLDEAGWTKRDKDGIRTKDGVRLAPVVYVPQVTIFPRIAEAIQGQMRKIGVEWQITTLDSTIMPAKLSSQDFDLWTVTVPYLSAGELMNFYFDSSQMPVPNRMNWKDAATDEAIRQGRIALTDADRAKGYQRAQEIVTKEHLWIPVMNSKMYLVTNKKLKGTRAHMLFQYSWYKGLDASF</sequence>
<dbReference type="GO" id="GO:0030288">
    <property type="term" value="C:outer membrane-bounded periplasmic space"/>
    <property type="evidence" value="ECO:0007669"/>
    <property type="project" value="UniProtKB-ARBA"/>
</dbReference>
<protein>
    <submittedName>
        <fullName evidence="5">Peptide/nickel transport system substrate-binding protein</fullName>
    </submittedName>
</protein>
<accession>A0A7W8HGT7</accession>
<dbReference type="InterPro" id="IPR039424">
    <property type="entry name" value="SBP_5"/>
</dbReference>
<keyword evidence="6" id="KW-1185">Reference proteome</keyword>
<dbReference type="InterPro" id="IPR000914">
    <property type="entry name" value="SBP_5_dom"/>
</dbReference>
<dbReference type="SUPFAM" id="SSF53850">
    <property type="entry name" value="Periplasmic binding protein-like II"/>
    <property type="match status" value="1"/>
</dbReference>
<feature type="signal peptide" evidence="3">
    <location>
        <begin position="1"/>
        <end position="21"/>
    </location>
</feature>
<evidence type="ECO:0000313" key="5">
    <source>
        <dbReference type="EMBL" id="MBB5271191.1"/>
    </source>
</evidence>
<dbReference type="GO" id="GO:0043190">
    <property type="term" value="C:ATP-binding cassette (ABC) transporter complex"/>
    <property type="evidence" value="ECO:0007669"/>
    <property type="project" value="InterPro"/>
</dbReference>
<dbReference type="GO" id="GO:0015833">
    <property type="term" value="P:peptide transport"/>
    <property type="evidence" value="ECO:0007669"/>
    <property type="project" value="TreeGrafter"/>
</dbReference>
<dbReference type="EMBL" id="JACHGB010000002">
    <property type="protein sequence ID" value="MBB5271191.1"/>
    <property type="molecule type" value="Genomic_DNA"/>
</dbReference>
<feature type="chain" id="PRO_5031127581" evidence="3">
    <location>
        <begin position="22"/>
        <end position="522"/>
    </location>
</feature>
<dbReference type="GO" id="GO:1904680">
    <property type="term" value="F:peptide transmembrane transporter activity"/>
    <property type="evidence" value="ECO:0007669"/>
    <property type="project" value="TreeGrafter"/>
</dbReference>
<dbReference type="Proteomes" id="UP000532440">
    <property type="component" value="Unassembled WGS sequence"/>
</dbReference>
<evidence type="ECO:0000256" key="3">
    <source>
        <dbReference type="SAM" id="SignalP"/>
    </source>
</evidence>
<dbReference type="Gene3D" id="3.40.190.10">
    <property type="entry name" value="Periplasmic binding protein-like II"/>
    <property type="match status" value="1"/>
</dbReference>
<evidence type="ECO:0000313" key="6">
    <source>
        <dbReference type="Proteomes" id="UP000532440"/>
    </source>
</evidence>
<dbReference type="PANTHER" id="PTHR30290:SF38">
    <property type="entry name" value="D,D-DIPEPTIDE-BINDING PERIPLASMIC PROTEIN DDPA-RELATED"/>
    <property type="match status" value="1"/>
</dbReference>
<organism evidence="5 6">
    <name type="scientific">Quisquiliibacterium transsilvanicum</name>
    <dbReference type="NCBI Taxonomy" id="1549638"/>
    <lineage>
        <taxon>Bacteria</taxon>
        <taxon>Pseudomonadati</taxon>
        <taxon>Pseudomonadota</taxon>
        <taxon>Betaproteobacteria</taxon>
        <taxon>Burkholderiales</taxon>
        <taxon>Burkholderiaceae</taxon>
        <taxon>Quisquiliibacterium</taxon>
    </lineage>
</organism>
<evidence type="ECO:0000256" key="1">
    <source>
        <dbReference type="ARBA" id="ARBA00005695"/>
    </source>
</evidence>
<dbReference type="Pfam" id="PF00496">
    <property type="entry name" value="SBP_bac_5"/>
    <property type="match status" value="1"/>
</dbReference>
<proteinExistence type="inferred from homology"/>
<name>A0A7W8HGT7_9BURK</name>
<dbReference type="RefSeq" id="WP_183965235.1">
    <property type="nucleotide sequence ID" value="NZ_BAABEW010000017.1"/>
</dbReference>
<feature type="domain" description="Solute-binding protein family 5" evidence="4">
    <location>
        <begin position="65"/>
        <end position="419"/>
    </location>
</feature>
<dbReference type="PIRSF" id="PIRSF002741">
    <property type="entry name" value="MppA"/>
    <property type="match status" value="1"/>
</dbReference>
<keyword evidence="2 3" id="KW-0732">Signal</keyword>
<gene>
    <name evidence="5" type="ORF">HNQ70_001195</name>
</gene>
<reference evidence="5 6" key="1">
    <citation type="submission" date="2020-08" db="EMBL/GenBank/DDBJ databases">
        <title>Genomic Encyclopedia of Type Strains, Phase IV (KMG-IV): sequencing the most valuable type-strain genomes for metagenomic binning, comparative biology and taxonomic classification.</title>
        <authorList>
            <person name="Goeker M."/>
        </authorList>
    </citation>
    <scope>NUCLEOTIDE SEQUENCE [LARGE SCALE GENOMIC DNA]</scope>
    <source>
        <strain evidence="5 6">DSM 29781</strain>
    </source>
</reference>
<dbReference type="AlphaFoldDB" id="A0A7W8HGT7"/>
<evidence type="ECO:0000256" key="2">
    <source>
        <dbReference type="ARBA" id="ARBA00022729"/>
    </source>
</evidence>
<dbReference type="PANTHER" id="PTHR30290">
    <property type="entry name" value="PERIPLASMIC BINDING COMPONENT OF ABC TRANSPORTER"/>
    <property type="match status" value="1"/>
</dbReference>
<comment type="caution">
    <text evidence="5">The sequence shown here is derived from an EMBL/GenBank/DDBJ whole genome shotgun (WGS) entry which is preliminary data.</text>
</comment>
<dbReference type="InterPro" id="IPR030678">
    <property type="entry name" value="Peptide/Ni-bd"/>
</dbReference>
<comment type="similarity">
    <text evidence="1">Belongs to the bacterial solute-binding protein 5 family.</text>
</comment>